<dbReference type="Proteomes" id="UP000179807">
    <property type="component" value="Unassembled WGS sequence"/>
</dbReference>
<dbReference type="SUPFAM" id="SSF52540">
    <property type="entry name" value="P-loop containing nucleoside triphosphate hydrolases"/>
    <property type="match status" value="1"/>
</dbReference>
<feature type="domain" description="CFAP65 fourth Ig-like" evidence="9">
    <location>
        <begin position="461"/>
        <end position="546"/>
    </location>
</feature>
<dbReference type="InterPro" id="IPR053879">
    <property type="entry name" value="HYDIN_VesB_CFA65-like_Ig"/>
</dbReference>
<reference evidence="10" key="1">
    <citation type="submission" date="2016-10" db="EMBL/GenBank/DDBJ databases">
        <authorList>
            <person name="Benchimol M."/>
            <person name="Almeida L.G."/>
            <person name="Vasconcelos A.T."/>
            <person name="Perreira-Neves A."/>
            <person name="Rosa I.A."/>
            <person name="Tasca T."/>
            <person name="Bogo M.R."/>
            <person name="de Souza W."/>
        </authorList>
    </citation>
    <scope>NUCLEOTIDE SEQUENCE [LARGE SCALE GENOMIC DNA]</scope>
    <source>
        <strain evidence="10">K</strain>
    </source>
</reference>
<dbReference type="RefSeq" id="XP_068354149.1">
    <property type="nucleotide sequence ID" value="XM_068493825.1"/>
</dbReference>
<dbReference type="PANTHER" id="PTHR23053:SF0">
    <property type="entry name" value="HYDROCEPHALUS-INDUCING PROTEIN HOMOLOG"/>
    <property type="match status" value="1"/>
</dbReference>
<accession>A0A1J4JUT2</accession>
<sequence>MRCSIRVEPTTILFPFTYISSLSRFTIQIYNDTNRKLHFEWRRRGTENEDEKFIKSADLDDPEQRNNLQKNLEFQSQFFHFENNTGEIWPLRFQRAIVSFTPQLSILYQDVAYLYVVETGERVPVTLKGTGLAPEAQFSVQAINVGHIFLESILEYEVVLSNTGKASVDFALSKRSTPGLVFEFDPEEGTLPVNQSVTIHIKFIANMVGSFNEPFTYKVKGAVQGNPTINIYGKIIGPTFSINTKELVFGTVSYGFMFNKTIEIENKSEIPFDYTLRLSQDGSFSRREFSIRPCTGTLGKFSKQQVLIEFIPLTIQDYKLELYFDIAKYGEVLAAIPITATCICPDVQLGNTNIDLGNVFIGYCYKTSLELIDDTDYPAKYEFIPSTDSTQLQAKTVVPKPNGIIKPHDKTNLMISITPIQLGPLVLTQYLRIYGSDQPPIQFTVSAICIGPNIKLSQNIVDFGQINVLQDTKHNINITNDSLIPAIFTTSVESETGVFKCEPSEGTIPPNGNLLLSVIANLDDNMIFQGKLILIVQNLNPIYVPVRANGIGTTIRSSINMSKINMNYIFTERAINHEFILYNHGRKPQEIRWTQLKPKIEGPANAVFTFKIIPESIIIPPYDQVSCKMVFQCNRPASFTTGAQCYTTMRKKRTELFSPQIKGTFIRPLLQYSQQTIEFHHYHDIAAEEQETGYIQSDTPIVPSKKLLPSITHSLTIKNNAQLALSMFFDCPSPFSLSEDSYHLEPGESHEIQVTFNPSFKTDFISEVITKKITISFDEHPQVSYVTLKGFIEFPNVTFSPSTAIDFGNLMINTEQTKDIKISNNSELPVDLYWELFTGDKPVKNPSNTSKIFDIYPIRAHIESKSTDVVRFSFFAVADSRGRSRKYQGTAICHIVGGPEYTLSLAGGSAAIEYKIDPLHIDFGDINYKDRMHKTMTLSNNSDVPVSYVIKIPRACRFQLFLINPQEGVINQNETVSIHIQVIGGLPRLFNEACFVQIGHFDEIRIDVRMNCFIPQIQIDLPHTDDDPLMMAFNDKLLRERAKLKRVMSESDEEEPVHVDPTPDELSDLERKLFISRLTDRSVSNFNATKRNKKSRIDKSQEIFEYEGPISAKYLLNMGRIVFGQKIKREFKIKSPAPFPISFDIQTAGLDGTGFSINPVSFQDIPPGEEVTVTVSFNTKMRTNELIDDVEFLIPVILNEDMASLIVLRAVLAMPTLNFSKTHCDFGNVIVGQSYVVTIQLQNMNPVACEFKFGEAQFMNVIQRGMSQTPATVFTASPSTGKLQPASFKNVEITFSPVNEKSYSMQFPIKIKHNTQPSIITLRGYGVQLRVLFDPPELHLPPITPYSDHTTMDVKLINPTAYPITVLSSQFDLQLLVDQVMVEQTGKIVPQPEDESAIQFTNSKSAKFSICVIVSGVSGSGKTTVCAAISKYMDGAPVLSLKEIWKEILENPESSQAEFVEQFSQAISEQSCSNGFIIDGLDVLPDPPDLDNFLSHCLKTKNVDAELAKNPLMVFQHANLSGAEQALAYILAALDGHYVFHIALKAPESVLNTRDELIKARERRKKRVEQHTEKKMLFNMTEEQYGELTEEQQEEVDSKRQALRKRLLKSALEEVAATSGSRHHSSRHKSHSSASRSRGDKSSRRSHRSEKKEGNEGESKSKHHRPKPEGSDEQQQQQLPPKPRRKGGLPQEPIPKSVIQYQFIVGSIAQRLQEGGECFQVVDPIDLLMETSVDTACDNEDEDEDTGGKKERNGEEDQNEKPDEEAKANNRNPTPMPGSRSKDLSPPAISYSNMNTLVVNVTGTVDEINAEIMKFLPSLNSLKEKAFTKLIPQPRMITTVPDLKKITLQDQPDFFSLVVEEPTTDLSELFPDSRPQSSSGKRNGRKSRTSHSKDSQTPALPEDIDISKRTKRWEIEPKSEITLTVMFDGKLIGDYSDILTFNILNAKAETAKLFVHGLVAYPDINRNVTDIFPKTQRKVDNKISYTFATDPQEFHFGSILVVKDRVGKAQPHYHQTIKLENNSLFPTEITATLTDSGQKSIWWIEKPTFTVQPGNIYDFNFGAHPVIPDLYKTGLTFTIKDQPDPIMYYLVAEGCAPTIDMNIKTFDFEKLLLNQQKTLRIDLKNTGKLHAFWRLKGCNQLGPNFTFNQVEGTLKPKQVFGLTCMFTSSKPLIVKKNISIEVLDSEKARIFSTTQIVVTSEAFDVNFDFQFPKGLDHLMYGSLKVGQTKMIPCILKNKGKYPSLFKICIANQRVQKLFNISPLEGTLQPGNNPTTINFSFCANRIVNFTNMKGISLCITDSLTNTITAELPLSFSATTLYSSFTVEPLKSIDFGSTAVNVMVTKQFKISNTGVFPFEYEIMAKPNGAIIPIETVIQDTKNKKKTPVRTPPSGKGRPRKGNEKNVQVGSFLFVPSVGVVQPNGTATIDVDFNCALPGFSKSTTSIKITDVDPKAVPDGIQFDVSGNTYIPGIETTLYDQIFEGTHLCLRFDLARITNTTAFLEDEQVLHFAPLILQQKETVPVTLINPQPIPIIVDINITTNNKAKVSKANFPFEVSDKTVNIPPNGKATVKLSFLPVTQDKFQAVFEALVRNGTNPDTKCLRFGIEAIGTLPNISMLSQQECKSTKANSFTFNLGKTLVGFTKDKTIAIKNDGLINARLSIAARASPDFVLNDVETTEEFVLEQDRILNLPVIFQPEKVRKSQFDIAISVLDNPKASLNLVFTGEGYSEDVSFEGLSDDDGTLIFKDNIVGRQLVSSFTMRNVSTNDIKFHWNSHNDFVFSPSCGHLRLGKTKTIKVVFFSEKPQKLNALKIMCQWNKITMKDIFAPDWDDTQKIVKFLSKGQLKQQQYQQALQQYEAQKQDKLTSGRRKGAHKENHNTHSSSNVPPTPPEPEPSDEEIVRVTEIKPEPENTIIQGKYKDLMLKVNAISDYIKYSLDTTEIEFAPTMMYQSRVVECKLTNTSMIRFEYQWIVAKLQCLRTEYGRGNKPPFYVQPNSGYIEAGQSTTFKVKFAPEEVDDFSAVLICDIPYLSQMKPPEIVVTGFSRRPLCHFNVEMSDYISSGRRHPDYTQELPEDVKVIEIFSPAVGSRSTKKFDIINPTSAPYEIAWSVVYDTSHGSIFCDTPNAFVSSGKKHVASFTYLPSSVKTVEKLFEFQIPEHNVRVTMLIVGRIMPNSNNNIM</sequence>
<proteinExistence type="predicted"/>
<name>A0A1J4JUT2_9EUKA</name>
<organism evidence="10 11">
    <name type="scientific">Tritrichomonas foetus</name>
    <dbReference type="NCBI Taxonomy" id="1144522"/>
    <lineage>
        <taxon>Eukaryota</taxon>
        <taxon>Metamonada</taxon>
        <taxon>Parabasalia</taxon>
        <taxon>Tritrichomonadida</taxon>
        <taxon>Tritrichomonadidae</taxon>
        <taxon>Tritrichomonas</taxon>
    </lineage>
</organism>
<dbReference type="OrthoDB" id="442692at2759"/>
<dbReference type="Pfam" id="PF24291">
    <property type="entry name" value="Ig_CFAP65"/>
    <property type="match status" value="1"/>
</dbReference>
<evidence type="ECO:0000256" key="5">
    <source>
        <dbReference type="ARBA" id="ARBA00023273"/>
    </source>
</evidence>
<keyword evidence="5" id="KW-0966">Cell projection</keyword>
<feature type="compositionally biased region" description="Basic and acidic residues" evidence="6">
    <location>
        <begin position="1746"/>
        <end position="1768"/>
    </location>
</feature>
<dbReference type="PANTHER" id="PTHR23053">
    <property type="entry name" value="DLEC1 DELETED IN LUNG AND ESOPHAGEAL CANCER 1"/>
    <property type="match status" value="1"/>
</dbReference>
<dbReference type="InterPro" id="IPR033305">
    <property type="entry name" value="Hydin-like"/>
</dbReference>
<dbReference type="InterPro" id="IPR056305">
    <property type="entry name" value="Ig_CFAP65_10th"/>
</dbReference>
<gene>
    <name evidence="10" type="ORF">TRFO_07679</name>
</gene>
<feature type="compositionally biased region" description="Basic and acidic residues" evidence="6">
    <location>
        <begin position="1650"/>
        <end position="1660"/>
    </location>
</feature>
<feature type="domain" description="CFAP65 tenth Ig-like" evidence="8">
    <location>
        <begin position="1224"/>
        <end position="1329"/>
    </location>
</feature>
<dbReference type="GeneID" id="94828529"/>
<dbReference type="Pfam" id="PF14874">
    <property type="entry name" value="PapD-like"/>
    <property type="match status" value="1"/>
</dbReference>
<dbReference type="GO" id="GO:0005930">
    <property type="term" value="C:axoneme"/>
    <property type="evidence" value="ECO:0007669"/>
    <property type="project" value="TreeGrafter"/>
</dbReference>
<evidence type="ECO:0000256" key="2">
    <source>
        <dbReference type="ARBA" id="ARBA00004496"/>
    </source>
</evidence>
<comment type="subcellular location">
    <subcellularLocation>
        <location evidence="1">Cell projection</location>
        <location evidence="1">Cilium</location>
    </subcellularLocation>
    <subcellularLocation>
        <location evidence="2">Cytoplasm</location>
    </subcellularLocation>
</comment>
<feature type="region of interest" description="Disordered" evidence="6">
    <location>
        <begin position="1733"/>
        <end position="1788"/>
    </location>
</feature>
<dbReference type="Pfam" id="PF24507">
    <property type="entry name" value="Ig_CFAP65_4th"/>
    <property type="match status" value="1"/>
</dbReference>
<dbReference type="InterPro" id="IPR013783">
    <property type="entry name" value="Ig-like_fold"/>
</dbReference>
<evidence type="ECO:0000256" key="4">
    <source>
        <dbReference type="ARBA" id="ARBA00023069"/>
    </source>
</evidence>
<feature type="domain" description="HYDIN/VesB/CFA65-like Ig-like" evidence="7">
    <location>
        <begin position="137"/>
        <end position="234"/>
    </location>
</feature>
<evidence type="ECO:0000256" key="1">
    <source>
        <dbReference type="ARBA" id="ARBA00004138"/>
    </source>
</evidence>
<dbReference type="EMBL" id="MLAK01000927">
    <property type="protein sequence ID" value="OHT01013.1"/>
    <property type="molecule type" value="Genomic_DNA"/>
</dbReference>
<dbReference type="Pfam" id="PF22544">
    <property type="entry name" value="HYDIN_VesB_CFA65-like_Ig"/>
    <property type="match status" value="1"/>
</dbReference>
<evidence type="ECO:0000259" key="8">
    <source>
        <dbReference type="Pfam" id="PF24291"/>
    </source>
</evidence>
<dbReference type="Gene3D" id="2.60.40.10">
    <property type="entry name" value="Immunoglobulins"/>
    <property type="match status" value="19"/>
</dbReference>
<dbReference type="InterPro" id="IPR058536">
    <property type="entry name" value="Ig_CFAP65_4th"/>
</dbReference>
<evidence type="ECO:0000256" key="6">
    <source>
        <dbReference type="SAM" id="MobiDB-lite"/>
    </source>
</evidence>
<keyword evidence="11" id="KW-1185">Reference proteome</keyword>
<dbReference type="GO" id="GO:0003341">
    <property type="term" value="P:cilium movement"/>
    <property type="evidence" value="ECO:0007669"/>
    <property type="project" value="TreeGrafter"/>
</dbReference>
<feature type="region of interest" description="Disordered" evidence="6">
    <location>
        <begin position="1614"/>
        <end position="1693"/>
    </location>
</feature>
<dbReference type="InterPro" id="IPR027417">
    <property type="entry name" value="P-loop_NTPase"/>
</dbReference>
<evidence type="ECO:0000259" key="9">
    <source>
        <dbReference type="Pfam" id="PF24507"/>
    </source>
</evidence>
<feature type="region of interest" description="Disordered" evidence="6">
    <location>
        <begin position="2379"/>
        <end position="2401"/>
    </location>
</feature>
<evidence type="ECO:0008006" key="12">
    <source>
        <dbReference type="Google" id="ProtNLM"/>
    </source>
</evidence>
<protein>
    <recommendedName>
        <fullName evidence="12">Abnormal spindle-like microcephaly-associated protein ASH domain-containing protein</fullName>
    </recommendedName>
</protein>
<keyword evidence="4" id="KW-0969">Cilium</keyword>
<keyword evidence="3" id="KW-0963">Cytoplasm</keyword>
<dbReference type="VEuPathDB" id="TrichDB:TRFO_07679"/>
<evidence type="ECO:0000256" key="3">
    <source>
        <dbReference type="ARBA" id="ARBA00022490"/>
    </source>
</evidence>
<evidence type="ECO:0000313" key="11">
    <source>
        <dbReference type="Proteomes" id="UP000179807"/>
    </source>
</evidence>
<dbReference type="Gene3D" id="3.40.50.300">
    <property type="entry name" value="P-loop containing nucleotide triphosphate hydrolases"/>
    <property type="match status" value="1"/>
</dbReference>
<dbReference type="GO" id="GO:1904158">
    <property type="term" value="P:axonemal central apparatus assembly"/>
    <property type="evidence" value="ECO:0007669"/>
    <property type="project" value="TreeGrafter"/>
</dbReference>
<feature type="compositionally biased region" description="Basic residues" evidence="6">
    <location>
        <begin position="1621"/>
        <end position="1631"/>
    </location>
</feature>
<evidence type="ECO:0000259" key="7">
    <source>
        <dbReference type="Pfam" id="PF22544"/>
    </source>
</evidence>
<feature type="region of interest" description="Disordered" evidence="6">
    <location>
        <begin position="1866"/>
        <end position="1903"/>
    </location>
</feature>
<feature type="region of interest" description="Disordered" evidence="6">
    <location>
        <begin position="2855"/>
        <end position="2904"/>
    </location>
</feature>
<evidence type="ECO:0000313" key="10">
    <source>
        <dbReference type="EMBL" id="OHT01013.1"/>
    </source>
</evidence>
<comment type="caution">
    <text evidence="10">The sequence shown here is derived from an EMBL/GenBank/DDBJ whole genome shotgun (WGS) entry which is preliminary data.</text>
</comment>